<dbReference type="PANTHER" id="PTHR43581:SF2">
    <property type="entry name" value="EXCINUCLEASE ATPASE SUBUNIT"/>
    <property type="match status" value="1"/>
</dbReference>
<comment type="caution">
    <text evidence="3">The sequence shown here is derived from an EMBL/GenBank/DDBJ whole genome shotgun (WGS) entry which is preliminary data.</text>
</comment>
<dbReference type="Gene3D" id="3.40.50.300">
    <property type="entry name" value="P-loop containing nucleotide triphosphate hydrolases"/>
    <property type="match status" value="1"/>
</dbReference>
<dbReference type="AlphaFoldDB" id="A0A327WLU2"/>
<accession>A0A327WLU2</accession>
<organism evidence="3 4">
    <name type="scientific">Larkinella arboricola</name>
    <dbReference type="NCBI Taxonomy" id="643671"/>
    <lineage>
        <taxon>Bacteria</taxon>
        <taxon>Pseudomonadati</taxon>
        <taxon>Bacteroidota</taxon>
        <taxon>Cytophagia</taxon>
        <taxon>Cytophagales</taxon>
        <taxon>Spirosomataceae</taxon>
        <taxon>Larkinella</taxon>
    </lineage>
</organism>
<evidence type="ECO:0000259" key="2">
    <source>
        <dbReference type="Pfam" id="PF13175"/>
    </source>
</evidence>
<evidence type="ECO:0000259" key="1">
    <source>
        <dbReference type="Pfam" id="PF12476"/>
    </source>
</evidence>
<name>A0A327WLU2_LARAB</name>
<keyword evidence="4" id="KW-1185">Reference proteome</keyword>
<feature type="domain" description="Endonuclease GajA/Old nuclease/RecF-like AAA" evidence="2">
    <location>
        <begin position="10"/>
        <end position="387"/>
    </location>
</feature>
<dbReference type="PIRSF" id="PIRSF034888">
    <property type="entry name" value="P-loop_UCP034888"/>
    <property type="match status" value="1"/>
</dbReference>
<feature type="domain" description="DUF3696" evidence="1">
    <location>
        <begin position="400"/>
        <end position="447"/>
    </location>
</feature>
<dbReference type="InterPro" id="IPR051396">
    <property type="entry name" value="Bact_Antivir_Def_Nuclease"/>
</dbReference>
<gene>
    <name evidence="3" type="ORF">LX87_05213</name>
</gene>
<reference evidence="3 4" key="1">
    <citation type="submission" date="2018-06" db="EMBL/GenBank/DDBJ databases">
        <title>Genomic Encyclopedia of Archaeal and Bacterial Type Strains, Phase II (KMG-II): from individual species to whole genera.</title>
        <authorList>
            <person name="Goeker M."/>
        </authorList>
    </citation>
    <scope>NUCLEOTIDE SEQUENCE [LARGE SCALE GENOMIC DNA]</scope>
    <source>
        <strain evidence="3 4">DSM 21851</strain>
    </source>
</reference>
<dbReference type="EMBL" id="QLMC01000008">
    <property type="protein sequence ID" value="RAJ92245.1"/>
    <property type="molecule type" value="Genomic_DNA"/>
</dbReference>
<dbReference type="PANTHER" id="PTHR43581">
    <property type="entry name" value="ATP/GTP PHOSPHATASE"/>
    <property type="match status" value="1"/>
</dbReference>
<dbReference type="OrthoDB" id="9792800at2"/>
<dbReference type="RefSeq" id="WP_111631215.1">
    <property type="nucleotide sequence ID" value="NZ_QLMC01000008.1"/>
</dbReference>
<dbReference type="InterPro" id="IPR022532">
    <property type="entry name" value="DUF3696"/>
</dbReference>
<dbReference type="Pfam" id="PF12476">
    <property type="entry name" value="DUF3696"/>
    <property type="match status" value="1"/>
</dbReference>
<dbReference type="InterPro" id="IPR041685">
    <property type="entry name" value="AAA_GajA/Old/RecF-like"/>
</dbReference>
<dbReference type="InterPro" id="IPR014592">
    <property type="entry name" value="P-loop_UCP034888"/>
</dbReference>
<proteinExistence type="predicted"/>
<protein>
    <submittedName>
        <fullName evidence="3">Putative ATPase</fullName>
    </submittedName>
</protein>
<sequence>MDKHLNYMEVRWKNFKGFKDTGWIKIKPITIILGSNNSGKTNFLAPFLLMNQTITSRDRYSPLILKGDMYDGGHYQEIVKDYNIENDLYFGYRYHIHDSDEELEELGSYPPGAFEITFSLEDKDGELKLKKKTIYDIFNRKFLSLTLNSSGEYTFSGIGSKSMSKAEKKSITSSEPVNFLFSPNTVLSDLEPDKEEKGEGEKIKRKVNRFSAGYSQFLSAISYNNSRVRMYLGDLSFIGPIRENPHRIYEITNETYNTVGSKGEKMPNLIKLIRDDPNDNQELNDWIKRFGFGDRIELQHHYSNTYSLRFRVNGSEHYTSIANAGFGASQVLPLIVQAIVSPERSITIAEQPEIHLNPRIQCELAELFASMAKKGQIVVVETHSEHLLLRLRRLIAEEKINSEDVALYFVEREGSDSIIKEIKLQENGSINPIDWPKDFFGESLKEALAMASEQSKRRKK</sequence>
<evidence type="ECO:0000313" key="4">
    <source>
        <dbReference type="Proteomes" id="UP000248790"/>
    </source>
</evidence>
<dbReference type="Proteomes" id="UP000248790">
    <property type="component" value="Unassembled WGS sequence"/>
</dbReference>
<dbReference type="SUPFAM" id="SSF52540">
    <property type="entry name" value="P-loop containing nucleoside triphosphate hydrolases"/>
    <property type="match status" value="1"/>
</dbReference>
<dbReference type="InterPro" id="IPR027417">
    <property type="entry name" value="P-loop_NTPase"/>
</dbReference>
<evidence type="ECO:0000313" key="3">
    <source>
        <dbReference type="EMBL" id="RAJ92245.1"/>
    </source>
</evidence>
<dbReference type="Pfam" id="PF13175">
    <property type="entry name" value="AAA_15"/>
    <property type="match status" value="1"/>
</dbReference>